<dbReference type="RefSeq" id="WP_307440550.1">
    <property type="nucleotide sequence ID" value="NZ_JAUSVV010000003.1"/>
</dbReference>
<dbReference type="Proteomes" id="UP001236369">
    <property type="component" value="Unassembled WGS sequence"/>
</dbReference>
<evidence type="ECO:0000313" key="1">
    <source>
        <dbReference type="EMBL" id="MDQ0442387.1"/>
    </source>
</evidence>
<name>A0ABU0HJ83_9HYPH</name>
<proteinExistence type="predicted"/>
<dbReference type="EMBL" id="JAUSVV010000003">
    <property type="protein sequence ID" value="MDQ0442387.1"/>
    <property type="molecule type" value="Genomic_DNA"/>
</dbReference>
<gene>
    <name evidence="1" type="ORF">QO016_001881</name>
</gene>
<keyword evidence="2" id="KW-1185">Reference proteome</keyword>
<evidence type="ECO:0000313" key="2">
    <source>
        <dbReference type="Proteomes" id="UP001236369"/>
    </source>
</evidence>
<protein>
    <submittedName>
        <fullName evidence="1">Uncharacterized protein</fullName>
    </submittedName>
</protein>
<comment type="caution">
    <text evidence="1">The sequence shown here is derived from an EMBL/GenBank/DDBJ whole genome shotgun (WGS) entry which is preliminary data.</text>
</comment>
<organism evidence="1 2">
    <name type="scientific">Methylobacterium persicinum</name>
    <dbReference type="NCBI Taxonomy" id="374426"/>
    <lineage>
        <taxon>Bacteria</taxon>
        <taxon>Pseudomonadati</taxon>
        <taxon>Pseudomonadota</taxon>
        <taxon>Alphaproteobacteria</taxon>
        <taxon>Hyphomicrobiales</taxon>
        <taxon>Methylobacteriaceae</taxon>
        <taxon>Methylobacterium</taxon>
    </lineage>
</organism>
<reference evidence="1 2" key="1">
    <citation type="submission" date="2023-07" db="EMBL/GenBank/DDBJ databases">
        <title>Genomic Encyclopedia of Type Strains, Phase IV (KMG-IV): sequencing the most valuable type-strain genomes for metagenomic binning, comparative biology and taxonomic classification.</title>
        <authorList>
            <person name="Goeker M."/>
        </authorList>
    </citation>
    <scope>NUCLEOTIDE SEQUENCE [LARGE SCALE GENOMIC DNA]</scope>
    <source>
        <strain evidence="1 2">DSM 19562</strain>
    </source>
</reference>
<accession>A0ABU0HJ83</accession>
<sequence length="103" mass="11699">MSAQTLNENFVMEELAAIFRRARGNREPESRAALFESLRDLERRARCSGMPESILRRVAESRFLAGVLREAVSPIRYQSVRGTRHLWTAAPDLQASREAILQG</sequence>